<dbReference type="InterPro" id="IPR013103">
    <property type="entry name" value="RVT_2"/>
</dbReference>
<name>A0ABQ5D9K6_9ASTR</name>
<sequence>MPDPMKPKVLAPGTYAIDVESIPPRNENNREVHLDYLKHLKESVGTLREIVEEARELLDYVIGTCSKDFNKRDRKIAIAPLNRKKRVTFVGPGVKDATVAGGSKPRSNTKKDRTLPAKNLEVAFRKHSCYVRTKDGVDLLKGSWGSNLYTISVEDLMKSSPICLLSKASKNKSWLWHRRLNHLNFSTINDLARKDLVRGLLRLKFEKDHLCSACQLGKSKKYTHKPKSENTIMEVLHTLHMDLCGPMRVQSINGKKYIFWHFHQKSVSRTPQQIDIVERRNQTLVEAARTMLIFSKALIEDLGKLKTTTDIGIFVGYVPNRKGPEPILLTPRQISSGLVPDPVLTTLYVPPTNKDLEILFQLKFGEYFEPPSVERPAPPAPTVQVPLVSAGTPSFTTIDQDAPSTSYSPSSSIVQPPISHQGVAAGPTIEDNPFAQAGNDPFVNVFAPESSSDESSSGGVSSAESTQVVPPHNHLEKWSKDHPLDNVIAMQEEIYKFDWLQIWELVPKPDCVMIITLKWIYKVKLDEYGDVLKNKALLVAKGYRQKEGINFVESFAPVAWIEAIRVFIVNAANKNMIIYKMDVKTAFLNGELKEEVYEVIMVYVDNSVSSTYKFASQQFKVACGITARPKDPVVNIDASCINKYREPTKNVNHRFRMRDLCISLTAETAGLRSLLVYWHKGRANIALVPHEGPMGDLLWSDPDARYGWGIFPHRAGYIFRQMDLVSSQEPINL</sequence>
<evidence type="ECO:0000259" key="5">
    <source>
        <dbReference type="Pfam" id="PF13976"/>
    </source>
</evidence>
<gene>
    <name evidence="6" type="ORF">Tco_0925964</name>
</gene>
<feature type="compositionally biased region" description="Low complexity" evidence="3">
    <location>
        <begin position="449"/>
        <end position="465"/>
    </location>
</feature>
<reference evidence="6" key="1">
    <citation type="journal article" date="2022" name="Int. J. Mol. Sci.">
        <title>Draft Genome of Tanacetum Coccineum: Genomic Comparison of Closely Related Tanacetum-Family Plants.</title>
        <authorList>
            <person name="Yamashiro T."/>
            <person name="Shiraishi A."/>
            <person name="Nakayama K."/>
            <person name="Satake H."/>
        </authorList>
    </citation>
    <scope>NUCLEOTIDE SEQUENCE</scope>
</reference>
<feature type="compositionally biased region" description="Low complexity" evidence="3">
    <location>
        <begin position="403"/>
        <end position="419"/>
    </location>
</feature>
<dbReference type="Pfam" id="PF13976">
    <property type="entry name" value="gag_pre-integrs"/>
    <property type="match status" value="1"/>
</dbReference>
<keyword evidence="2" id="KW-0378">Hydrolase</keyword>
<evidence type="ECO:0000259" key="4">
    <source>
        <dbReference type="Pfam" id="PF07727"/>
    </source>
</evidence>
<accession>A0ABQ5D9K6</accession>
<keyword evidence="1" id="KW-0479">Metal-binding</keyword>
<dbReference type="EMBL" id="BQNB010015059">
    <property type="protein sequence ID" value="GJT35545.1"/>
    <property type="molecule type" value="Genomic_DNA"/>
</dbReference>
<evidence type="ECO:0000256" key="3">
    <source>
        <dbReference type="SAM" id="MobiDB-lite"/>
    </source>
</evidence>
<dbReference type="InterPro" id="IPR039537">
    <property type="entry name" value="Retrotran_Ty1/copia-like"/>
</dbReference>
<evidence type="ECO:0000256" key="2">
    <source>
        <dbReference type="ARBA" id="ARBA00022801"/>
    </source>
</evidence>
<dbReference type="Proteomes" id="UP001151760">
    <property type="component" value="Unassembled WGS sequence"/>
</dbReference>
<dbReference type="PANTHER" id="PTHR42648">
    <property type="entry name" value="TRANSPOSASE, PUTATIVE-RELATED"/>
    <property type="match status" value="1"/>
</dbReference>
<organism evidence="6 7">
    <name type="scientific">Tanacetum coccineum</name>
    <dbReference type="NCBI Taxonomy" id="301880"/>
    <lineage>
        <taxon>Eukaryota</taxon>
        <taxon>Viridiplantae</taxon>
        <taxon>Streptophyta</taxon>
        <taxon>Embryophyta</taxon>
        <taxon>Tracheophyta</taxon>
        <taxon>Spermatophyta</taxon>
        <taxon>Magnoliopsida</taxon>
        <taxon>eudicotyledons</taxon>
        <taxon>Gunneridae</taxon>
        <taxon>Pentapetalae</taxon>
        <taxon>asterids</taxon>
        <taxon>campanulids</taxon>
        <taxon>Asterales</taxon>
        <taxon>Asteraceae</taxon>
        <taxon>Asteroideae</taxon>
        <taxon>Anthemideae</taxon>
        <taxon>Anthemidinae</taxon>
        <taxon>Tanacetum</taxon>
    </lineage>
</organism>
<proteinExistence type="predicted"/>
<evidence type="ECO:0000313" key="6">
    <source>
        <dbReference type="EMBL" id="GJT35545.1"/>
    </source>
</evidence>
<feature type="domain" description="Reverse transcriptase Ty1/copia-type" evidence="4">
    <location>
        <begin position="501"/>
        <end position="599"/>
    </location>
</feature>
<keyword evidence="7" id="KW-1185">Reference proteome</keyword>
<comment type="caution">
    <text evidence="6">The sequence shown here is derived from an EMBL/GenBank/DDBJ whole genome shotgun (WGS) entry which is preliminary data.</text>
</comment>
<dbReference type="Pfam" id="PF07727">
    <property type="entry name" value="RVT_2"/>
    <property type="match status" value="1"/>
</dbReference>
<evidence type="ECO:0000313" key="7">
    <source>
        <dbReference type="Proteomes" id="UP001151760"/>
    </source>
</evidence>
<feature type="region of interest" description="Disordered" evidence="3">
    <location>
        <begin position="392"/>
        <end position="477"/>
    </location>
</feature>
<evidence type="ECO:0000256" key="1">
    <source>
        <dbReference type="ARBA" id="ARBA00022723"/>
    </source>
</evidence>
<protein>
    <submittedName>
        <fullName evidence="6">Retrovirus-related pol polyprotein from transposon TNT 1-94</fullName>
    </submittedName>
</protein>
<dbReference type="PANTHER" id="PTHR42648:SF18">
    <property type="entry name" value="RETROTRANSPOSON, UNCLASSIFIED-LIKE PROTEIN"/>
    <property type="match status" value="1"/>
</dbReference>
<feature type="domain" description="GAG-pre-integrase" evidence="5">
    <location>
        <begin position="147"/>
        <end position="219"/>
    </location>
</feature>
<reference evidence="6" key="2">
    <citation type="submission" date="2022-01" db="EMBL/GenBank/DDBJ databases">
        <authorList>
            <person name="Yamashiro T."/>
            <person name="Shiraishi A."/>
            <person name="Satake H."/>
            <person name="Nakayama K."/>
        </authorList>
    </citation>
    <scope>NUCLEOTIDE SEQUENCE</scope>
</reference>
<dbReference type="InterPro" id="IPR025724">
    <property type="entry name" value="GAG-pre-integrase_dom"/>
</dbReference>